<dbReference type="InterPro" id="IPR013382">
    <property type="entry name" value="CRISPR-assoc_prot_Cse2"/>
</dbReference>
<evidence type="ECO:0000313" key="2">
    <source>
        <dbReference type="Proteomes" id="UP000636505"/>
    </source>
</evidence>
<gene>
    <name evidence="1" type="primary">casB</name>
    <name evidence="1" type="ORF">IQ241_11920</name>
</gene>
<dbReference type="CDD" id="cd09670">
    <property type="entry name" value="Cse2_I-E"/>
    <property type="match status" value="1"/>
</dbReference>
<dbReference type="RefSeq" id="WP_193907366.1">
    <property type="nucleotide sequence ID" value="NZ_JADEXG010000024.1"/>
</dbReference>
<evidence type="ECO:0000313" key="1">
    <source>
        <dbReference type="EMBL" id="MBE9077991.1"/>
    </source>
</evidence>
<comment type="caution">
    <text evidence="1">The sequence shown here is derived from an EMBL/GenBank/DDBJ whole genome shotgun (WGS) entry which is preliminary data.</text>
</comment>
<dbReference type="Gene3D" id="1.10.520.40">
    <property type="entry name" value="CRISPR-associated protein Cse2"/>
    <property type="match status" value="1"/>
</dbReference>
<dbReference type="Pfam" id="PF09485">
    <property type="entry name" value="CRISPR_Cse2"/>
    <property type="match status" value="1"/>
</dbReference>
<keyword evidence="2" id="KW-1185">Reference proteome</keyword>
<dbReference type="Proteomes" id="UP000636505">
    <property type="component" value="Unassembled WGS sequence"/>
</dbReference>
<sequence length="183" mass="20934">MTTSTSRLAPAERETKFLESVQQQTQNDSGAKAILKRALTDEPRHLRAAYPLVLPYLGGIQYHQDEWIFVACLSAYYPQGLHRENRQTFGHSARRLTGEGSSKGADRRFRALLDTSLEDLRSPLSALVRLMKSKDISIDYPQLLADLCRWEHPDQYIQDKWARAFWGAPSSQQEEQPSQNNDD</sequence>
<dbReference type="EMBL" id="JADEXG010000024">
    <property type="protein sequence ID" value="MBE9077991.1"/>
    <property type="molecule type" value="Genomic_DNA"/>
</dbReference>
<accession>A0A8J7DLZ0</accession>
<reference evidence="1" key="1">
    <citation type="submission" date="2020-10" db="EMBL/GenBank/DDBJ databases">
        <authorList>
            <person name="Castelo-Branco R."/>
            <person name="Eusebio N."/>
            <person name="Adriana R."/>
            <person name="Vieira A."/>
            <person name="Brugerolle De Fraissinette N."/>
            <person name="Rezende De Castro R."/>
            <person name="Schneider M.P."/>
            <person name="Vasconcelos V."/>
            <person name="Leao P.N."/>
        </authorList>
    </citation>
    <scope>NUCLEOTIDE SEQUENCE</scope>
    <source>
        <strain evidence="1">LEGE 07310</strain>
    </source>
</reference>
<protein>
    <submittedName>
        <fullName evidence="1">Type I-E CRISPR-associated protein Cse2/CasB</fullName>
    </submittedName>
</protein>
<organism evidence="1 2">
    <name type="scientific">Vasconcelosia minhoensis LEGE 07310</name>
    <dbReference type="NCBI Taxonomy" id="915328"/>
    <lineage>
        <taxon>Bacteria</taxon>
        <taxon>Bacillati</taxon>
        <taxon>Cyanobacteriota</taxon>
        <taxon>Cyanophyceae</taxon>
        <taxon>Nodosilineales</taxon>
        <taxon>Cymatolegaceae</taxon>
        <taxon>Vasconcelosia</taxon>
        <taxon>Vasconcelosia minhoensis</taxon>
    </lineage>
</organism>
<dbReference type="NCBIfam" id="TIGR02548">
    <property type="entry name" value="casB_cse2"/>
    <property type="match status" value="1"/>
</dbReference>
<dbReference type="AlphaFoldDB" id="A0A8J7DLZ0"/>
<dbReference type="InterPro" id="IPR038287">
    <property type="entry name" value="Cse2_sf"/>
</dbReference>
<name>A0A8J7DLZ0_9CYAN</name>
<proteinExistence type="predicted"/>